<dbReference type="PROSITE" id="PS50111">
    <property type="entry name" value="CHEMOTAXIS_TRANSDUC_2"/>
    <property type="match status" value="1"/>
</dbReference>
<dbReference type="GO" id="GO:0007165">
    <property type="term" value="P:signal transduction"/>
    <property type="evidence" value="ECO:0007669"/>
    <property type="project" value="UniProtKB-KW"/>
</dbReference>
<feature type="domain" description="HAMP" evidence="13">
    <location>
        <begin position="317"/>
        <end position="370"/>
    </location>
</feature>
<comment type="caution">
    <text evidence="14">The sequence shown here is derived from an EMBL/GenBank/DDBJ whole genome shotgun (WGS) entry which is preliminary data.</text>
</comment>
<feature type="domain" description="Methyl-accepting transducer" evidence="12">
    <location>
        <begin position="389"/>
        <end position="660"/>
    </location>
</feature>
<protein>
    <submittedName>
        <fullName evidence="14">Methyl-accepting chemotaxis protein</fullName>
    </submittedName>
</protein>
<evidence type="ECO:0000313" key="14">
    <source>
        <dbReference type="EMBL" id="MBB5336725.1"/>
    </source>
</evidence>
<keyword evidence="6 11" id="KW-0472">Membrane</keyword>
<keyword evidence="10" id="KW-0175">Coiled coil</keyword>
<reference evidence="14 15" key="1">
    <citation type="submission" date="2020-08" db="EMBL/GenBank/DDBJ databases">
        <title>Genomic Encyclopedia of Type Strains, Phase IV (KMG-IV): sequencing the most valuable type-strain genomes for metagenomic binning, comparative biology and taxonomic classification.</title>
        <authorList>
            <person name="Goeker M."/>
        </authorList>
    </citation>
    <scope>NUCLEOTIDE SEQUENCE [LARGE SCALE GENOMIC DNA]</scope>
    <source>
        <strain evidence="14 15">DSM 24661</strain>
    </source>
</reference>
<dbReference type="EMBL" id="JACHFH010000022">
    <property type="protein sequence ID" value="MBB5336725.1"/>
    <property type="molecule type" value="Genomic_DNA"/>
</dbReference>
<comment type="subcellular location">
    <subcellularLocation>
        <location evidence="1">Cell membrane</location>
        <topology evidence="1">Multi-pass membrane protein</topology>
    </subcellularLocation>
</comment>
<dbReference type="Pfam" id="PF00672">
    <property type="entry name" value="HAMP"/>
    <property type="match status" value="1"/>
</dbReference>
<dbReference type="CDD" id="cd11386">
    <property type="entry name" value="MCP_signal"/>
    <property type="match status" value="1"/>
</dbReference>
<dbReference type="Pfam" id="PF00015">
    <property type="entry name" value="MCPsignal"/>
    <property type="match status" value="1"/>
</dbReference>
<evidence type="ECO:0000256" key="7">
    <source>
        <dbReference type="ARBA" id="ARBA00023224"/>
    </source>
</evidence>
<evidence type="ECO:0000256" key="4">
    <source>
        <dbReference type="ARBA" id="ARBA00022692"/>
    </source>
</evidence>
<keyword evidence="3" id="KW-0145">Chemotaxis</keyword>
<dbReference type="GO" id="GO:0005886">
    <property type="term" value="C:plasma membrane"/>
    <property type="evidence" value="ECO:0007669"/>
    <property type="project" value="UniProtKB-SubCell"/>
</dbReference>
<accession>A0A840UWD3</accession>
<dbReference type="Proteomes" id="UP000559117">
    <property type="component" value="Unassembled WGS sequence"/>
</dbReference>
<dbReference type="Gene3D" id="1.10.287.950">
    <property type="entry name" value="Methyl-accepting chemotaxis protein"/>
    <property type="match status" value="1"/>
</dbReference>
<sequence length="675" mass="72741">MIQQQNIKFRVLKILIPMFVVFLAVLSISGYYFAKSSLQDSINEAAEAICNDYAKRTEGDMQGLILKLSGIAEHPIILSDNLDDIGPFLQKQIQEKKSFDVISYISLNGQGIMSSGKRGNYTDRDYFKKCVQTQKAVVSNPLVSKSTGKLSVVVAAPVRKDGQFNGVIVGTVALDRLSDMMKKLKFLQTGYGQIADNAGVVIAHPTSPNLVGKLNLSSTTISPDLKLADKELDKNLVDLFMQARDNHQVAGKYTFAGKKRLAVMAPINLPGGQRWVISVVAPESEVYQKVTHLGWMMLGISILCLIIAIGLITVLAKKFSEPLVKLSQESLYLADGDLRERSLDINSKDEIGELANGFKTMQKNLRELVTKVSGQSENLAASSEQLTAQAQQSAQAVNQVADSITKVAEGANNQLKAANDTSNVMREVSRQIDSTADASNKIAQHSSQASLKAEEGSKAIRKAVEQMQQIQTTVGKSAQVIDDLGESSKAIGQIIETISDIAGQTNLLALNAAIEAARAGENGKGFAVVAEEVRKLAEQSQEATEKITDLINKIQNETQSAVTAMNSGTQEVELGTKVIQNAGDSFNEIVELVENISQQVKTNSQAIQNMAGNSKKAAASVVTIDELSKKAADETQMVSASTQEQSAIMEEIASSSQNLANLATELQAAIAQFKL</sequence>
<dbReference type="Pfam" id="PF02743">
    <property type="entry name" value="dCache_1"/>
    <property type="match status" value="1"/>
</dbReference>
<evidence type="ECO:0000313" key="15">
    <source>
        <dbReference type="Proteomes" id="UP000559117"/>
    </source>
</evidence>
<evidence type="ECO:0000256" key="10">
    <source>
        <dbReference type="SAM" id="Coils"/>
    </source>
</evidence>
<evidence type="ECO:0000256" key="11">
    <source>
        <dbReference type="SAM" id="Phobius"/>
    </source>
</evidence>
<evidence type="ECO:0000256" key="1">
    <source>
        <dbReference type="ARBA" id="ARBA00004651"/>
    </source>
</evidence>
<dbReference type="AlphaFoldDB" id="A0A840UWD3"/>
<feature type="transmembrane region" description="Helical" evidence="11">
    <location>
        <begin position="293"/>
        <end position="316"/>
    </location>
</feature>
<evidence type="ECO:0000259" key="13">
    <source>
        <dbReference type="PROSITE" id="PS50885"/>
    </source>
</evidence>
<keyword evidence="4 11" id="KW-0812">Transmembrane</keyword>
<dbReference type="CDD" id="cd06225">
    <property type="entry name" value="HAMP"/>
    <property type="match status" value="1"/>
</dbReference>
<evidence type="ECO:0000256" key="8">
    <source>
        <dbReference type="ARBA" id="ARBA00029447"/>
    </source>
</evidence>
<dbReference type="InterPro" id="IPR004089">
    <property type="entry name" value="MCPsignal_dom"/>
</dbReference>
<evidence type="ECO:0000256" key="2">
    <source>
        <dbReference type="ARBA" id="ARBA00022475"/>
    </source>
</evidence>
<organism evidence="14 15">
    <name type="scientific">Pectinatus brassicae</name>
    <dbReference type="NCBI Taxonomy" id="862415"/>
    <lineage>
        <taxon>Bacteria</taxon>
        <taxon>Bacillati</taxon>
        <taxon>Bacillota</taxon>
        <taxon>Negativicutes</taxon>
        <taxon>Selenomonadales</taxon>
        <taxon>Selenomonadaceae</taxon>
        <taxon>Pectinatus</taxon>
    </lineage>
</organism>
<comment type="similarity">
    <text evidence="8">Belongs to the methyl-accepting chemotaxis (MCP) protein family.</text>
</comment>
<dbReference type="Gene3D" id="6.10.340.10">
    <property type="match status" value="1"/>
</dbReference>
<evidence type="ECO:0000256" key="5">
    <source>
        <dbReference type="ARBA" id="ARBA00022989"/>
    </source>
</evidence>
<dbReference type="Gene3D" id="3.30.450.20">
    <property type="entry name" value="PAS domain"/>
    <property type="match status" value="1"/>
</dbReference>
<dbReference type="RefSeq" id="WP_183861923.1">
    <property type="nucleotide sequence ID" value="NZ_JACHFH010000022.1"/>
</dbReference>
<gene>
    <name evidence="14" type="ORF">HNR32_001879</name>
</gene>
<dbReference type="SUPFAM" id="SSF103190">
    <property type="entry name" value="Sensory domain-like"/>
    <property type="match status" value="1"/>
</dbReference>
<dbReference type="PANTHER" id="PTHR32089">
    <property type="entry name" value="METHYL-ACCEPTING CHEMOTAXIS PROTEIN MCPB"/>
    <property type="match status" value="1"/>
</dbReference>
<keyword evidence="7 9" id="KW-0807">Transducer</keyword>
<feature type="transmembrane region" description="Helical" evidence="11">
    <location>
        <begin position="12"/>
        <end position="34"/>
    </location>
</feature>
<dbReference type="CDD" id="cd12914">
    <property type="entry name" value="PDC1_DGC_like"/>
    <property type="match status" value="1"/>
</dbReference>
<name>A0A840UWD3_9FIRM</name>
<dbReference type="GO" id="GO:0006935">
    <property type="term" value="P:chemotaxis"/>
    <property type="evidence" value="ECO:0007669"/>
    <property type="project" value="UniProtKB-KW"/>
</dbReference>
<dbReference type="SUPFAM" id="SSF58104">
    <property type="entry name" value="Methyl-accepting chemotaxis protein (MCP) signaling domain"/>
    <property type="match status" value="1"/>
</dbReference>
<dbReference type="InterPro" id="IPR033479">
    <property type="entry name" value="dCache_1"/>
</dbReference>
<dbReference type="CDD" id="cd12912">
    <property type="entry name" value="PDC2_MCP_like"/>
    <property type="match status" value="1"/>
</dbReference>
<feature type="coiled-coil region" evidence="10">
    <location>
        <begin position="533"/>
        <end position="560"/>
    </location>
</feature>
<dbReference type="PROSITE" id="PS50885">
    <property type="entry name" value="HAMP"/>
    <property type="match status" value="1"/>
</dbReference>
<evidence type="ECO:0000256" key="6">
    <source>
        <dbReference type="ARBA" id="ARBA00023136"/>
    </source>
</evidence>
<keyword evidence="2" id="KW-1003">Cell membrane</keyword>
<keyword evidence="5 11" id="KW-1133">Transmembrane helix</keyword>
<dbReference type="InterPro" id="IPR003660">
    <property type="entry name" value="HAMP_dom"/>
</dbReference>
<dbReference type="SMART" id="SM00283">
    <property type="entry name" value="MA"/>
    <property type="match status" value="1"/>
</dbReference>
<proteinExistence type="inferred from homology"/>
<evidence type="ECO:0000256" key="9">
    <source>
        <dbReference type="PROSITE-ProRule" id="PRU00284"/>
    </source>
</evidence>
<dbReference type="SMART" id="SM00304">
    <property type="entry name" value="HAMP"/>
    <property type="match status" value="2"/>
</dbReference>
<keyword evidence="15" id="KW-1185">Reference proteome</keyword>
<evidence type="ECO:0000256" key="3">
    <source>
        <dbReference type="ARBA" id="ARBA00022500"/>
    </source>
</evidence>
<dbReference type="PANTHER" id="PTHR32089:SF112">
    <property type="entry name" value="LYSOZYME-LIKE PROTEIN-RELATED"/>
    <property type="match status" value="1"/>
</dbReference>
<dbReference type="InterPro" id="IPR029151">
    <property type="entry name" value="Sensor-like_sf"/>
</dbReference>
<evidence type="ECO:0000259" key="12">
    <source>
        <dbReference type="PROSITE" id="PS50111"/>
    </source>
</evidence>